<reference evidence="2" key="1">
    <citation type="submission" date="2017-02" db="UniProtKB">
        <authorList>
            <consortium name="WormBaseParasite"/>
        </authorList>
    </citation>
    <scope>IDENTIFICATION</scope>
</reference>
<organism evidence="1 2">
    <name type="scientific">Elaeophora elaphi</name>
    <dbReference type="NCBI Taxonomy" id="1147741"/>
    <lineage>
        <taxon>Eukaryota</taxon>
        <taxon>Metazoa</taxon>
        <taxon>Ecdysozoa</taxon>
        <taxon>Nematoda</taxon>
        <taxon>Chromadorea</taxon>
        <taxon>Rhabditida</taxon>
        <taxon>Spirurina</taxon>
        <taxon>Spiruromorpha</taxon>
        <taxon>Filarioidea</taxon>
        <taxon>Onchocercidae</taxon>
        <taxon>Elaeophora</taxon>
    </lineage>
</organism>
<protein>
    <submittedName>
        <fullName evidence="2">AMIN domain-containing protein</fullName>
    </submittedName>
</protein>
<dbReference type="WBParaSite" id="EEL_0000643201-mRNA-1">
    <property type="protein sequence ID" value="EEL_0000643201-mRNA-1"/>
    <property type="gene ID" value="EEL_0000643201"/>
</dbReference>
<evidence type="ECO:0000313" key="2">
    <source>
        <dbReference type="WBParaSite" id="EEL_0000643201-mRNA-1"/>
    </source>
</evidence>
<keyword evidence="1" id="KW-1185">Reference proteome</keyword>
<accession>A0A0R3RWA4</accession>
<sequence length="110" mass="12725">MTYEEKQLGGGIRNVRIHIPINGSHIIDFGFDVRNAIAFFPKSDEFNDRLMTLIRNGRLVREGIKFYEGRAYYSRGKFRIQNFQERDTTVLLLEGPNGAPQKYSIEVAKN</sequence>
<dbReference type="Proteomes" id="UP000050640">
    <property type="component" value="Unplaced"/>
</dbReference>
<evidence type="ECO:0000313" key="1">
    <source>
        <dbReference type="Proteomes" id="UP000050640"/>
    </source>
</evidence>
<proteinExistence type="predicted"/>
<dbReference type="AlphaFoldDB" id="A0A0R3RWA4"/>
<name>A0A0R3RWA4_9BILA</name>